<name>A0A4V2SE39_9FIRM</name>
<protein>
    <recommendedName>
        <fullName evidence="4">Phage minor structural protein</fullName>
    </recommendedName>
</protein>
<dbReference type="Proteomes" id="UP000295711">
    <property type="component" value="Unassembled WGS sequence"/>
</dbReference>
<feature type="coiled-coil region" evidence="1">
    <location>
        <begin position="483"/>
        <end position="510"/>
    </location>
</feature>
<comment type="caution">
    <text evidence="2">The sequence shown here is derived from an EMBL/GenBank/DDBJ whole genome shotgun (WGS) entry which is preliminary data.</text>
</comment>
<sequence length="1484" mass="164830">MYFNQDSFKHNTPLELYVCRPNNRTAAPVIGYENDSMTLKLLDISELSFEVPEYIYLSQKKATILNPCFHYLSQYMRIKDSEGRIFRINAEPEIRETPDGRIKSVSADSLECELQDKDITALAVNMGNELSLEWYSENLNALGAPINYITFINDSEPRLSLMHILMEYAPNWKIGHIDTELRSMRRSFEIDASDLYAILTQDVARAFECVFLFDTAARTISAYKVENIGEDTHIYLSIHNLITNRVITPSSDNIYTQFSVLADDGKDILPFANFGSHRISNYDYFLNPIWFDETTITKYNAYKTNVDAKRNRYMELTKSWNYLNSQVTELYDRVPDSRCEAAWTDLTSEQLDAELESCQAAAALLRELHTVDGVLQIEGSSDYGIYVSLTEVIIPKLMAQIEAVNSGKPKPDEEVSWKTNWDLYGINELNHLLLTYTDAVTLYSAYTQPYDSGVHSENEALYKLNHQLYLENTEYVRQIQAAIGARKSRVAELQAEMEKLQTERKHLIAYAQMTHPEHGFTSEELKTFESLTVHTDYENENILVTDFDDAIAQVDLAGELYDAACEQLAIESRPQLSMRIDLDSFLSITKYNGFTDELAVGNFIRVGANSDESEKLRIVSIQFQPSDLSAKLNLEFSNMVTTYNRRDDYTYLTGNSYSRSSKNKITAGISSEDLTTALSTLLNSKFASFTSSPVFQNATAQNIQAVLGAFDVALADYLKTKDLSAEVADISKLSADSAFITYLQTQFASLTELDAAKIDVDELVADYAEIKLLLSGSTTTGSLHTIYLNAQNSVIDTAYIKDLMAQNITVNDLKVGNINTDYIGLASDDGALSINGATMQFSDTSGVRLQLGKDSDGNFSFILRGSEQSVLIDEKGLHEDAITDGLIKTRMVEDNAIDTTKVDWTSAGASEENGKPVWKSTNITVNEDGTTLTEKINTIQTAIDTNALEITQLISDTTITKADGTTVSVKDDYNRTKDTVDSHAQILSSHESSISGVTSKTNTLEQDLNSTKNNISSITTNLEGDISSLEERTGTLELGLDNFKIGVESHLEETNENAAILANMAAGEMLYGNPTFALENPEGFLPEHFSEYFPGISLYKCDHTAVTVTANTATPIEDSLAHSISFSASEWNTETEQFIGGFCFHTASRCNGRYVCKIIAKIPADYSLECLETTAGASCDARWIGETKTYGDISGKNIGTGRWAEYDFYVGCGDTGDFGEMFHFCLTSSSSAPSEAYPVTWELCFATVYDITNTFSYARKLNHMEASIKAQGDRIDQVISNTMVTVTDVDDNGTATEKVIDVKEMYNRMNSSLEGTTTQIGEISKTVEKNTENVVALQGQMTSIETTVNGINTTITNIPESIDERVQATIANYEMTSEAWMAKFKEALNAPDENGEIVGTTVGEVTISSKGIQFDKGPKRSVFNTDEINVYENENRVFGIQEDSVYTNRLLAPNGADFYGIKAVPMQISEDTKFLCFVPSGGDS</sequence>
<keyword evidence="3" id="KW-1185">Reference proteome</keyword>
<evidence type="ECO:0008006" key="4">
    <source>
        <dbReference type="Google" id="ProtNLM"/>
    </source>
</evidence>
<gene>
    <name evidence="2" type="ORF">EV212_101339</name>
</gene>
<evidence type="ECO:0000313" key="3">
    <source>
        <dbReference type="Proteomes" id="UP000295711"/>
    </source>
</evidence>
<evidence type="ECO:0000256" key="1">
    <source>
        <dbReference type="SAM" id="Coils"/>
    </source>
</evidence>
<dbReference type="OrthoDB" id="2067825at2"/>
<evidence type="ECO:0000313" key="2">
    <source>
        <dbReference type="EMBL" id="TCO86548.1"/>
    </source>
</evidence>
<dbReference type="EMBL" id="SLXA01000001">
    <property type="protein sequence ID" value="TCO86548.1"/>
    <property type="molecule type" value="Genomic_DNA"/>
</dbReference>
<keyword evidence="1" id="KW-0175">Coiled coil</keyword>
<accession>A0A4V2SE39</accession>
<dbReference type="RefSeq" id="WP_132087892.1">
    <property type="nucleotide sequence ID" value="NZ_JANKAQ010000002.1"/>
</dbReference>
<proteinExistence type="predicted"/>
<organism evidence="2 3">
    <name type="scientific">Frisingicoccus caecimuris</name>
    <dbReference type="NCBI Taxonomy" id="1796636"/>
    <lineage>
        <taxon>Bacteria</taxon>
        <taxon>Bacillati</taxon>
        <taxon>Bacillota</taxon>
        <taxon>Clostridia</taxon>
        <taxon>Lachnospirales</taxon>
        <taxon>Lachnospiraceae</taxon>
        <taxon>Frisingicoccus</taxon>
    </lineage>
</organism>
<reference evidence="2 3" key="1">
    <citation type="submission" date="2019-03" db="EMBL/GenBank/DDBJ databases">
        <title>Genomic Encyclopedia of Type Strains, Phase IV (KMG-IV): sequencing the most valuable type-strain genomes for metagenomic binning, comparative biology and taxonomic classification.</title>
        <authorList>
            <person name="Goeker M."/>
        </authorList>
    </citation>
    <scope>NUCLEOTIDE SEQUENCE [LARGE SCALE GENOMIC DNA]</scope>
    <source>
        <strain evidence="2 3">DSM 28559</strain>
    </source>
</reference>